<dbReference type="KEGG" id="beg:INE88_02133"/>
<dbReference type="EMBL" id="CP072227">
    <property type="protein sequence ID" value="QUT45313.1"/>
    <property type="molecule type" value="Genomic_DNA"/>
</dbReference>
<gene>
    <name evidence="1" type="ORF">INE88_02133</name>
</gene>
<evidence type="ECO:0000313" key="2">
    <source>
        <dbReference type="Proteomes" id="UP000679226"/>
    </source>
</evidence>
<sequence>MSHFIIYENKSFALRSLLIGKGSERLNKKCLNLYLLVLKQQKRISLVLNSLSMLLTGGGEIEKCRTL</sequence>
<proteinExistence type="predicted"/>
<evidence type="ECO:0000313" key="1">
    <source>
        <dbReference type="EMBL" id="QUT45313.1"/>
    </source>
</evidence>
<dbReference type="Proteomes" id="UP000679226">
    <property type="component" value="Chromosome"/>
</dbReference>
<accession>A0A975KFP8</accession>
<protein>
    <submittedName>
        <fullName evidence="1">Uncharacterized protein</fullName>
    </submittedName>
</protein>
<organism evidence="1 2">
    <name type="scientific">Bacteroides eggerthii</name>
    <dbReference type="NCBI Taxonomy" id="28111"/>
    <lineage>
        <taxon>Bacteria</taxon>
        <taxon>Pseudomonadati</taxon>
        <taxon>Bacteroidota</taxon>
        <taxon>Bacteroidia</taxon>
        <taxon>Bacteroidales</taxon>
        <taxon>Bacteroidaceae</taxon>
        <taxon>Bacteroides</taxon>
    </lineage>
</organism>
<reference evidence="1" key="1">
    <citation type="journal article" date="2021" name="PLoS Genet.">
        <title>Mobile Type VI secretion system loci of the gut Bacteroidales display extensive intra-ecosystem transfer, multi-species spread and geographical clustering.</title>
        <authorList>
            <person name="Garcia-Bayona L."/>
            <person name="Coyne M.J."/>
            <person name="Comstock L.E."/>
        </authorList>
    </citation>
    <scope>NUCLEOTIDE SEQUENCE</scope>
    <source>
        <strain evidence="1">CL11T00C20</strain>
    </source>
</reference>
<dbReference type="AlphaFoldDB" id="A0A975KFP8"/>
<name>A0A975KFP8_9BACE</name>